<evidence type="ECO:0000256" key="1">
    <source>
        <dbReference type="SAM" id="MobiDB-lite"/>
    </source>
</evidence>
<organism evidence="3 4">
    <name type="scientific">Amycolatopsis ultiminotia</name>
    <dbReference type="NCBI Taxonomy" id="543629"/>
    <lineage>
        <taxon>Bacteria</taxon>
        <taxon>Bacillati</taxon>
        <taxon>Actinomycetota</taxon>
        <taxon>Actinomycetes</taxon>
        <taxon>Pseudonocardiales</taxon>
        <taxon>Pseudonocardiaceae</taxon>
        <taxon>Amycolatopsis</taxon>
    </lineage>
</organism>
<dbReference type="SMART" id="SM00943">
    <property type="entry name" value="Prim-Pol"/>
    <property type="match status" value="1"/>
</dbReference>
<dbReference type="EMBL" id="BAAAZN010000034">
    <property type="protein sequence ID" value="GAA3586778.1"/>
    <property type="molecule type" value="Genomic_DNA"/>
</dbReference>
<dbReference type="SUPFAM" id="SSF56747">
    <property type="entry name" value="Prim-pol domain"/>
    <property type="match status" value="1"/>
</dbReference>
<gene>
    <name evidence="3" type="ORF">GCM10022222_84370</name>
</gene>
<dbReference type="RefSeq" id="WP_344869228.1">
    <property type="nucleotide sequence ID" value="NZ_BAAAZN010000034.1"/>
</dbReference>
<feature type="compositionally biased region" description="Basic and acidic residues" evidence="1">
    <location>
        <begin position="312"/>
        <end position="326"/>
    </location>
</feature>
<feature type="domain" description="DNA primase/polymerase bifunctional N-terminal" evidence="2">
    <location>
        <begin position="22"/>
        <end position="198"/>
    </location>
</feature>
<dbReference type="InterPro" id="IPR015330">
    <property type="entry name" value="DNA_primase/pol_bifunc_N"/>
</dbReference>
<evidence type="ECO:0000313" key="4">
    <source>
        <dbReference type="Proteomes" id="UP001500689"/>
    </source>
</evidence>
<reference evidence="4" key="1">
    <citation type="journal article" date="2019" name="Int. J. Syst. Evol. Microbiol.">
        <title>The Global Catalogue of Microorganisms (GCM) 10K type strain sequencing project: providing services to taxonomists for standard genome sequencing and annotation.</title>
        <authorList>
            <consortium name="The Broad Institute Genomics Platform"/>
            <consortium name="The Broad Institute Genome Sequencing Center for Infectious Disease"/>
            <person name="Wu L."/>
            <person name="Ma J."/>
        </authorList>
    </citation>
    <scope>NUCLEOTIDE SEQUENCE [LARGE SCALE GENOMIC DNA]</scope>
    <source>
        <strain evidence="4">JCM 16898</strain>
    </source>
</reference>
<keyword evidence="4" id="KW-1185">Reference proteome</keyword>
<proteinExistence type="predicted"/>
<accession>A0ABP6YMP5</accession>
<protein>
    <recommendedName>
        <fullName evidence="2">DNA primase/polymerase bifunctional N-terminal domain-containing protein</fullName>
    </recommendedName>
</protein>
<name>A0ABP6YMP5_9PSEU</name>
<feature type="region of interest" description="Disordered" evidence="1">
    <location>
        <begin position="305"/>
        <end position="326"/>
    </location>
</feature>
<sequence>MSAPTRHTASTSPGSSPFLDAALDAAARGWAVFPLRAGSKRPAIAGWERQATRNPEQIRTWWTGQPTANIGIACGPSNLLVLDFDAARGVVPERWARLGVTHGRDVIALLAARARQPVPHHTLKVTTPRGEHWFFRLPPGTRVRSTVGAGRHGLGWHADTRGPGSLVVAPGSVGHVDGITVPYTISQDLPVALAPGWLVTILTPPPPSIPSTGSPPPPPARSRRVTAYVHAALTAECRNVATADEGERHIRLFAAAAALGELLANGWISHADITRHLTAAARRHLGVADFGWHELTTTIRDGIETGQQHRRVMTDRPRPHQTRGKD</sequence>
<dbReference type="CDD" id="cd04859">
    <property type="entry name" value="Prim_Pol"/>
    <property type="match status" value="1"/>
</dbReference>
<evidence type="ECO:0000313" key="3">
    <source>
        <dbReference type="EMBL" id="GAA3586778.1"/>
    </source>
</evidence>
<dbReference type="Gene3D" id="3.30.720.160">
    <property type="entry name" value="Bifunctional DNA primase/polymerase, N-terminal"/>
    <property type="match status" value="1"/>
</dbReference>
<dbReference type="Proteomes" id="UP001500689">
    <property type="component" value="Unassembled WGS sequence"/>
</dbReference>
<dbReference type="Pfam" id="PF09250">
    <property type="entry name" value="Prim-Pol"/>
    <property type="match status" value="1"/>
</dbReference>
<comment type="caution">
    <text evidence="3">The sequence shown here is derived from an EMBL/GenBank/DDBJ whole genome shotgun (WGS) entry which is preliminary data.</text>
</comment>
<evidence type="ECO:0000259" key="2">
    <source>
        <dbReference type="SMART" id="SM00943"/>
    </source>
</evidence>